<feature type="domain" description="LexA repressor DNA-binding" evidence="16">
    <location>
        <begin position="20"/>
        <end position="82"/>
    </location>
</feature>
<keyword evidence="8 12" id="KW-0238">DNA-binding</keyword>
<accession>A0ABS4XW72</accession>
<comment type="subunit">
    <text evidence="12">Homodimer.</text>
</comment>
<dbReference type="InterPro" id="IPR015927">
    <property type="entry name" value="Peptidase_S24_S26A/B/C"/>
</dbReference>
<keyword evidence="11 12" id="KW-0742">SOS response</keyword>
<dbReference type="InterPro" id="IPR006199">
    <property type="entry name" value="LexA_DNA-bd_dom"/>
</dbReference>
<evidence type="ECO:0000256" key="11">
    <source>
        <dbReference type="ARBA" id="ARBA00023236"/>
    </source>
</evidence>
<dbReference type="InterPro" id="IPR036286">
    <property type="entry name" value="LexA/Signal_pep-like_sf"/>
</dbReference>
<dbReference type="InterPro" id="IPR039418">
    <property type="entry name" value="LexA-like"/>
</dbReference>
<feature type="domain" description="Peptidase S24/S26A/S26B/S26C" evidence="15">
    <location>
        <begin position="124"/>
        <end position="238"/>
    </location>
</feature>
<evidence type="ECO:0000256" key="6">
    <source>
        <dbReference type="ARBA" id="ARBA00022813"/>
    </source>
</evidence>
<organism evidence="17 18">
    <name type="scientific">Streptomyces syringium</name>
    <dbReference type="NCBI Taxonomy" id="76729"/>
    <lineage>
        <taxon>Bacteria</taxon>
        <taxon>Bacillati</taxon>
        <taxon>Actinomycetota</taxon>
        <taxon>Actinomycetes</taxon>
        <taxon>Kitasatosporales</taxon>
        <taxon>Streptomycetaceae</taxon>
        <taxon>Streptomyces</taxon>
    </lineage>
</organism>
<keyword evidence="6 12" id="KW-0068">Autocatalytic cleavage</keyword>
<feature type="active site" description="For autocatalytic cleavage activity" evidence="12">
    <location>
        <position position="166"/>
    </location>
</feature>
<evidence type="ECO:0000259" key="15">
    <source>
        <dbReference type="Pfam" id="PF00717"/>
    </source>
</evidence>
<evidence type="ECO:0000256" key="5">
    <source>
        <dbReference type="ARBA" id="ARBA00022801"/>
    </source>
</evidence>
<keyword evidence="2 12" id="KW-0678">Repressor</keyword>
<name>A0ABS4XW72_9ACTN</name>
<dbReference type="Pfam" id="PF01726">
    <property type="entry name" value="LexA_DNA_bind"/>
    <property type="match status" value="1"/>
</dbReference>
<evidence type="ECO:0000256" key="2">
    <source>
        <dbReference type="ARBA" id="ARBA00022491"/>
    </source>
</evidence>
<dbReference type="NCBIfam" id="TIGR00498">
    <property type="entry name" value="lexA"/>
    <property type="match status" value="1"/>
</dbReference>
<comment type="function">
    <text evidence="12">Represses a number of genes involved in the response to DNA damage (SOS response), including recA and lexA. In the presence of single-stranded DNA, RecA interacts with LexA causing an autocatalytic cleavage which disrupts the DNA-binding part of LexA, leading to derepression of the SOS regulon and eventually DNA repair.</text>
</comment>
<dbReference type="Gene3D" id="2.10.109.10">
    <property type="entry name" value="Umud Fragment, subunit A"/>
    <property type="match status" value="1"/>
</dbReference>
<comment type="catalytic activity">
    <reaction evidence="12">
        <text>Hydrolysis of Ala-|-Gly bond in repressor LexA.</text>
        <dbReference type="EC" id="3.4.21.88"/>
    </reaction>
</comment>
<sequence length="245" mass="26130">MPIVTASPGRPPGIREDADGLTERQRAVLRCILSSVRSRGYPPSMREIGEAVKLSSTSSVAHQLLALERKGFLHRDPHRPRAYALAPHAQALADARSLPTPPSDAYLSPREEEAERNAAVAHVPLLGRIAAGAPLLAGQETQDVLPMPRQAVGHGELFALTVVGQSMIDAGIRDGDVVTVRRQSAADPGDIVGALLADGEATVKKLRIADDGAWLMPCNIAYQPIRLENDAAILGKVVAVLRSLY</sequence>
<feature type="site" description="Cleavage; by autolysis" evidence="12">
    <location>
        <begin position="131"/>
        <end position="132"/>
    </location>
</feature>
<evidence type="ECO:0000256" key="10">
    <source>
        <dbReference type="ARBA" id="ARBA00023204"/>
    </source>
</evidence>
<dbReference type="HAMAP" id="MF_00015">
    <property type="entry name" value="LexA"/>
    <property type="match status" value="1"/>
</dbReference>
<dbReference type="InterPro" id="IPR006200">
    <property type="entry name" value="LexA"/>
</dbReference>
<dbReference type="Pfam" id="PF00717">
    <property type="entry name" value="Peptidase_S24"/>
    <property type="match status" value="1"/>
</dbReference>
<evidence type="ECO:0000256" key="9">
    <source>
        <dbReference type="ARBA" id="ARBA00023163"/>
    </source>
</evidence>
<evidence type="ECO:0000259" key="16">
    <source>
        <dbReference type="Pfam" id="PF01726"/>
    </source>
</evidence>
<dbReference type="EMBL" id="JAGIOH010000001">
    <property type="protein sequence ID" value="MBP2400758.1"/>
    <property type="molecule type" value="Genomic_DNA"/>
</dbReference>
<keyword evidence="10 12" id="KW-0234">DNA repair</keyword>
<keyword evidence="3 12" id="KW-0235">DNA replication</keyword>
<dbReference type="InterPro" id="IPR036388">
    <property type="entry name" value="WH-like_DNA-bd_sf"/>
</dbReference>
<dbReference type="GeneID" id="91567121"/>
<evidence type="ECO:0000256" key="7">
    <source>
        <dbReference type="ARBA" id="ARBA00023015"/>
    </source>
</evidence>
<feature type="region of interest" description="Disordered" evidence="14">
    <location>
        <begin position="1"/>
        <end position="21"/>
    </location>
</feature>
<dbReference type="PANTHER" id="PTHR33516">
    <property type="entry name" value="LEXA REPRESSOR"/>
    <property type="match status" value="1"/>
</dbReference>
<dbReference type="SUPFAM" id="SSF51306">
    <property type="entry name" value="LexA/Signal peptidase"/>
    <property type="match status" value="1"/>
</dbReference>
<dbReference type="InterPro" id="IPR036390">
    <property type="entry name" value="WH_DNA-bd_sf"/>
</dbReference>
<dbReference type="PANTHER" id="PTHR33516:SF2">
    <property type="entry name" value="LEXA REPRESSOR-RELATED"/>
    <property type="match status" value="1"/>
</dbReference>
<evidence type="ECO:0000256" key="12">
    <source>
        <dbReference type="HAMAP-Rule" id="MF_00015"/>
    </source>
</evidence>
<proteinExistence type="inferred from homology"/>
<feature type="active site" description="For autocatalytic cleavage activity" evidence="12">
    <location>
        <position position="204"/>
    </location>
</feature>
<comment type="caution">
    <text evidence="17">The sequence shown here is derived from an EMBL/GenBank/DDBJ whole genome shotgun (WGS) entry which is preliminary data.</text>
</comment>
<dbReference type="GO" id="GO:0004252">
    <property type="term" value="F:serine-type endopeptidase activity"/>
    <property type="evidence" value="ECO:0007669"/>
    <property type="project" value="UniProtKB-EC"/>
</dbReference>
<dbReference type="Proteomes" id="UP001519291">
    <property type="component" value="Unassembled WGS sequence"/>
</dbReference>
<protein>
    <recommendedName>
        <fullName evidence="12">LexA repressor</fullName>
        <ecNumber evidence="12">3.4.21.88</ecNumber>
    </recommendedName>
</protein>
<reference evidence="17 18" key="1">
    <citation type="submission" date="2021-03" db="EMBL/GenBank/DDBJ databases">
        <title>Sequencing the genomes of 1000 actinobacteria strains.</title>
        <authorList>
            <person name="Klenk H.-P."/>
        </authorList>
    </citation>
    <scope>NUCLEOTIDE SEQUENCE [LARGE SCALE GENOMIC DNA]</scope>
    <source>
        <strain evidence="17 18">DSM 41480</strain>
    </source>
</reference>
<evidence type="ECO:0000256" key="1">
    <source>
        <dbReference type="ARBA" id="ARBA00007484"/>
    </source>
</evidence>
<dbReference type="InterPro" id="IPR050077">
    <property type="entry name" value="LexA_repressor"/>
</dbReference>
<evidence type="ECO:0000256" key="14">
    <source>
        <dbReference type="SAM" id="MobiDB-lite"/>
    </source>
</evidence>
<dbReference type="EC" id="3.4.21.88" evidence="12"/>
<evidence type="ECO:0000313" key="17">
    <source>
        <dbReference type="EMBL" id="MBP2400758.1"/>
    </source>
</evidence>
<dbReference type="CDD" id="cd06529">
    <property type="entry name" value="S24_LexA-like"/>
    <property type="match status" value="1"/>
</dbReference>
<comment type="similarity">
    <text evidence="1 12 13">Belongs to the peptidase S24 family.</text>
</comment>
<keyword evidence="18" id="KW-1185">Reference proteome</keyword>
<dbReference type="InterPro" id="IPR006197">
    <property type="entry name" value="Peptidase_S24_LexA"/>
</dbReference>
<evidence type="ECO:0000256" key="4">
    <source>
        <dbReference type="ARBA" id="ARBA00022763"/>
    </source>
</evidence>
<keyword evidence="7 12" id="KW-0805">Transcription regulation</keyword>
<dbReference type="PRINTS" id="PR00726">
    <property type="entry name" value="LEXASERPTASE"/>
</dbReference>
<evidence type="ECO:0000313" key="18">
    <source>
        <dbReference type="Proteomes" id="UP001519291"/>
    </source>
</evidence>
<gene>
    <name evidence="12" type="primary">lexA</name>
    <name evidence="17" type="ORF">JO379_000227</name>
</gene>
<dbReference type="RefSeq" id="WP_209513342.1">
    <property type="nucleotide sequence ID" value="NZ_JAGIOH010000001.1"/>
</dbReference>
<evidence type="ECO:0000256" key="13">
    <source>
        <dbReference type="RuleBase" id="RU003991"/>
    </source>
</evidence>
<keyword evidence="4 12" id="KW-0227">DNA damage</keyword>
<keyword evidence="5 12" id="KW-0378">Hydrolase</keyword>
<dbReference type="Gene3D" id="1.10.10.10">
    <property type="entry name" value="Winged helix-like DNA-binding domain superfamily/Winged helix DNA-binding domain"/>
    <property type="match status" value="1"/>
</dbReference>
<evidence type="ECO:0000256" key="3">
    <source>
        <dbReference type="ARBA" id="ARBA00022705"/>
    </source>
</evidence>
<keyword evidence="9 12" id="KW-0804">Transcription</keyword>
<feature type="DNA-binding region" description="H-T-H motif" evidence="12">
    <location>
        <begin position="45"/>
        <end position="65"/>
    </location>
</feature>
<dbReference type="SUPFAM" id="SSF46785">
    <property type="entry name" value="Winged helix' DNA-binding domain"/>
    <property type="match status" value="1"/>
</dbReference>
<evidence type="ECO:0000256" key="8">
    <source>
        <dbReference type="ARBA" id="ARBA00023125"/>
    </source>
</evidence>